<feature type="chain" id="PRO_5039890040" description="EGF-like domain-containing protein" evidence="3">
    <location>
        <begin position="24"/>
        <end position="515"/>
    </location>
</feature>
<keyword evidence="2" id="KW-0472">Membrane</keyword>
<evidence type="ECO:0000313" key="4">
    <source>
        <dbReference type="EMBL" id="KAG7342399.1"/>
    </source>
</evidence>
<dbReference type="EMBL" id="JAGRRH010000025">
    <property type="protein sequence ID" value="KAG7342399.1"/>
    <property type="molecule type" value="Genomic_DNA"/>
</dbReference>
<feature type="compositionally biased region" description="Acidic residues" evidence="1">
    <location>
        <begin position="422"/>
        <end position="431"/>
    </location>
</feature>
<gene>
    <name evidence="4" type="ORF">IV203_007492</name>
</gene>
<name>A0A9K3KFL6_9STRA</name>
<proteinExistence type="predicted"/>
<evidence type="ECO:0000256" key="2">
    <source>
        <dbReference type="SAM" id="Phobius"/>
    </source>
</evidence>
<dbReference type="AlphaFoldDB" id="A0A9K3KFL6"/>
<comment type="caution">
    <text evidence="4">The sequence shown here is derived from an EMBL/GenBank/DDBJ whole genome shotgun (WGS) entry which is preliminary data.</text>
</comment>
<evidence type="ECO:0000256" key="1">
    <source>
        <dbReference type="SAM" id="MobiDB-lite"/>
    </source>
</evidence>
<sequence length="515" mass="56779">MMRSNALVTMFGIVLLLETIVEASQCPVSSDLSRDGHLYVTNTDELTEECQCFSEHTKDLCSSVTNTTSNIGILGDFECIGKCHGFVLNPEYVFWDAAQGDWRSLDACTDSPFLTTCDDIGQIIECDVSYCANGVFKCQRQDGSLCGGTVERPQHLKDCPSTITVATGATAMDIVTYIFSPEGIFNVQIHGINDELYTAITHSRTCTGQIDYTFDSEGNHCPPAVVSSFEEIEHYCMHGGISTFSDGRFKCEFDGQEPCNGKVDPILVPDCEASTITSCEDAVYYEACTYEVRSTDTNRAGYEPEYVKFCSGEAFHCWDKRANQWCQGRVVPTFGSFEAPVCPSVVASCDSLEQFGINHRNCSCFDMNGFGGFVCGDWDNPYCKGEVDEMATIDDAEITPIDFSLIPSANEDSNKPTAEPSSNDDEVDESDVVFSRSDSTSAPIKHSTTLIPLLLASVVALAAVAAFSVGYRRYRREKKIEMRRADLAAALELTAHYRGDEDIDFVQHPRRLMIL</sequence>
<reference evidence="4" key="1">
    <citation type="journal article" date="2021" name="Sci. Rep.">
        <title>Diploid genomic architecture of Nitzschia inconspicua, an elite biomass production diatom.</title>
        <authorList>
            <person name="Oliver A."/>
            <person name="Podell S."/>
            <person name="Pinowska A."/>
            <person name="Traller J.C."/>
            <person name="Smith S.R."/>
            <person name="McClure R."/>
            <person name="Beliaev A."/>
            <person name="Bohutskyi P."/>
            <person name="Hill E.A."/>
            <person name="Rabines A."/>
            <person name="Zheng H."/>
            <person name="Allen L.Z."/>
            <person name="Kuo A."/>
            <person name="Grigoriev I.V."/>
            <person name="Allen A.E."/>
            <person name="Hazlebeck D."/>
            <person name="Allen E.E."/>
        </authorList>
    </citation>
    <scope>NUCLEOTIDE SEQUENCE</scope>
    <source>
        <strain evidence="4">Hildebrandi</strain>
    </source>
</reference>
<protein>
    <recommendedName>
        <fullName evidence="6">EGF-like domain-containing protein</fullName>
    </recommendedName>
</protein>
<dbReference type="Proteomes" id="UP000693970">
    <property type="component" value="Unassembled WGS sequence"/>
</dbReference>
<feature type="signal peptide" evidence="3">
    <location>
        <begin position="1"/>
        <end position="23"/>
    </location>
</feature>
<feature type="transmembrane region" description="Helical" evidence="2">
    <location>
        <begin position="450"/>
        <end position="474"/>
    </location>
</feature>
<organism evidence="4 5">
    <name type="scientific">Nitzschia inconspicua</name>
    <dbReference type="NCBI Taxonomy" id="303405"/>
    <lineage>
        <taxon>Eukaryota</taxon>
        <taxon>Sar</taxon>
        <taxon>Stramenopiles</taxon>
        <taxon>Ochrophyta</taxon>
        <taxon>Bacillariophyta</taxon>
        <taxon>Bacillariophyceae</taxon>
        <taxon>Bacillariophycidae</taxon>
        <taxon>Bacillariales</taxon>
        <taxon>Bacillariaceae</taxon>
        <taxon>Nitzschia</taxon>
    </lineage>
</organism>
<keyword evidence="5" id="KW-1185">Reference proteome</keyword>
<accession>A0A9K3KFL6</accession>
<reference evidence="4" key="2">
    <citation type="submission" date="2021-04" db="EMBL/GenBank/DDBJ databases">
        <authorList>
            <person name="Podell S."/>
        </authorList>
    </citation>
    <scope>NUCLEOTIDE SEQUENCE</scope>
    <source>
        <strain evidence="4">Hildebrandi</strain>
    </source>
</reference>
<evidence type="ECO:0008006" key="6">
    <source>
        <dbReference type="Google" id="ProtNLM"/>
    </source>
</evidence>
<evidence type="ECO:0000313" key="5">
    <source>
        <dbReference type="Proteomes" id="UP000693970"/>
    </source>
</evidence>
<evidence type="ECO:0000256" key="3">
    <source>
        <dbReference type="SAM" id="SignalP"/>
    </source>
</evidence>
<keyword evidence="2" id="KW-1133">Transmembrane helix</keyword>
<feature type="region of interest" description="Disordered" evidence="1">
    <location>
        <begin position="406"/>
        <end position="443"/>
    </location>
</feature>
<keyword evidence="2" id="KW-0812">Transmembrane</keyword>
<keyword evidence="3" id="KW-0732">Signal</keyword>